<accession>A0A2T6BHF9</accession>
<evidence type="ECO:0000259" key="1">
    <source>
        <dbReference type="Pfam" id="PF08241"/>
    </source>
</evidence>
<dbReference type="GO" id="GO:0032259">
    <property type="term" value="P:methylation"/>
    <property type="evidence" value="ECO:0007669"/>
    <property type="project" value="UniProtKB-KW"/>
</dbReference>
<protein>
    <submittedName>
        <fullName evidence="2">Putative methyltransferase</fullName>
    </submittedName>
</protein>
<gene>
    <name evidence="2" type="ORF">C8N43_0115</name>
</gene>
<feature type="domain" description="Methyltransferase type 11" evidence="1">
    <location>
        <begin position="72"/>
        <end position="147"/>
    </location>
</feature>
<comment type="caution">
    <text evidence="2">The sequence shown here is derived from an EMBL/GenBank/DDBJ whole genome shotgun (WGS) entry which is preliminary data.</text>
</comment>
<evidence type="ECO:0000313" key="3">
    <source>
        <dbReference type="Proteomes" id="UP000243978"/>
    </source>
</evidence>
<reference evidence="2 3" key="1">
    <citation type="submission" date="2018-04" db="EMBL/GenBank/DDBJ databases">
        <title>Genomic Encyclopedia of Archaeal and Bacterial Type Strains, Phase II (KMG-II): from individual species to whole genera.</title>
        <authorList>
            <person name="Goeker M."/>
        </authorList>
    </citation>
    <scope>NUCLEOTIDE SEQUENCE [LARGE SCALE GENOMIC DNA]</scope>
    <source>
        <strain evidence="2 3">DSM 100977</strain>
    </source>
</reference>
<dbReference type="InterPro" id="IPR029063">
    <property type="entry name" value="SAM-dependent_MTases_sf"/>
</dbReference>
<keyword evidence="2" id="KW-0808">Transferase</keyword>
<organism evidence="2 3">
    <name type="scientific">Litoreibacter ponti</name>
    <dbReference type="NCBI Taxonomy" id="1510457"/>
    <lineage>
        <taxon>Bacteria</taxon>
        <taxon>Pseudomonadati</taxon>
        <taxon>Pseudomonadota</taxon>
        <taxon>Alphaproteobacteria</taxon>
        <taxon>Rhodobacterales</taxon>
        <taxon>Roseobacteraceae</taxon>
        <taxon>Litoreibacter</taxon>
    </lineage>
</organism>
<keyword evidence="2" id="KW-0489">Methyltransferase</keyword>
<sequence>MKSEGRSNADRAFDNRRRAADTLTLAELEPGHSVLELEPGKGWFTGLLLELIGSSGQLTVQQPSELDAFFGKDARRRVERSGKPNARYSSSSWETLDADEASIDRVIWLQGPHELWFVPGPGITFGRPSNVFAEIARVLKPEGKLVLIDNLAPSGIGQASAGALHRSVPEELRALIEETGLRLSHEDRNWISETDDPLDVPTYDPKVHLKTKQFAQVFMR</sequence>
<dbReference type="EMBL" id="QBKS01000001">
    <property type="protein sequence ID" value="PTX55476.1"/>
    <property type="molecule type" value="Genomic_DNA"/>
</dbReference>
<keyword evidence="3" id="KW-1185">Reference proteome</keyword>
<dbReference type="InterPro" id="IPR013216">
    <property type="entry name" value="Methyltransf_11"/>
</dbReference>
<dbReference type="SUPFAM" id="SSF53335">
    <property type="entry name" value="S-adenosyl-L-methionine-dependent methyltransferases"/>
    <property type="match status" value="1"/>
</dbReference>
<proteinExistence type="predicted"/>
<name>A0A2T6BHF9_9RHOB</name>
<dbReference type="Gene3D" id="3.40.50.150">
    <property type="entry name" value="Vaccinia Virus protein VP39"/>
    <property type="match status" value="1"/>
</dbReference>
<dbReference type="Pfam" id="PF08241">
    <property type="entry name" value="Methyltransf_11"/>
    <property type="match status" value="1"/>
</dbReference>
<dbReference type="Proteomes" id="UP000243978">
    <property type="component" value="Unassembled WGS sequence"/>
</dbReference>
<dbReference type="GO" id="GO:0008757">
    <property type="term" value="F:S-adenosylmethionine-dependent methyltransferase activity"/>
    <property type="evidence" value="ECO:0007669"/>
    <property type="project" value="InterPro"/>
</dbReference>
<dbReference type="AlphaFoldDB" id="A0A2T6BHF9"/>
<evidence type="ECO:0000313" key="2">
    <source>
        <dbReference type="EMBL" id="PTX55476.1"/>
    </source>
</evidence>